<dbReference type="Proteomes" id="UP000681967">
    <property type="component" value="Unassembled WGS sequence"/>
</dbReference>
<evidence type="ECO:0000313" key="3">
    <source>
        <dbReference type="EMBL" id="CAF5169144.1"/>
    </source>
</evidence>
<sequence length="245" mass="27673">QKDKFIVFTMLQSSVNTTHLIDRLSSLAVHPPSPPIMSISNVGLPQNLSFDNNISPRVIHMPNNQEVTYKQNVIVRWLKPPTPPPPAPIIIREIQCPPEIPPPIIYRQVPQCPRTPPPIIVREQPQRCLPRQAIVQRCRAPASQPQTVVCNNSISSPIRQHNVCQPNVCRVMPQNAPCRRLVREIIRQVPQQCVRPAQVCTTQLKQQIIQPPPEVVQQVVPVFATRQHIVQPRGIRVIRQVVGPA</sequence>
<feature type="non-terminal residue" evidence="3">
    <location>
        <position position="1"/>
    </location>
</feature>
<comment type="caution">
    <text evidence="3">The sequence shown here is derived from an EMBL/GenBank/DDBJ whole genome shotgun (WGS) entry which is preliminary data.</text>
</comment>
<evidence type="ECO:0000313" key="1">
    <source>
        <dbReference type="EMBL" id="CAF4321907.1"/>
    </source>
</evidence>
<dbReference type="EMBL" id="CAJOBI010040481">
    <property type="protein sequence ID" value="CAF4321907.1"/>
    <property type="molecule type" value="Genomic_DNA"/>
</dbReference>
<protein>
    <submittedName>
        <fullName evidence="3">Uncharacterized protein</fullName>
    </submittedName>
</protein>
<name>A0A8S3GQT3_9BILA</name>
<evidence type="ECO:0000313" key="2">
    <source>
        <dbReference type="EMBL" id="CAF5057996.1"/>
    </source>
</evidence>
<dbReference type="Proteomes" id="UP000676336">
    <property type="component" value="Unassembled WGS sequence"/>
</dbReference>
<organism evidence="3 4">
    <name type="scientific">Rotaria magnacalcarata</name>
    <dbReference type="NCBI Taxonomy" id="392030"/>
    <lineage>
        <taxon>Eukaryota</taxon>
        <taxon>Metazoa</taxon>
        <taxon>Spiralia</taxon>
        <taxon>Gnathifera</taxon>
        <taxon>Rotifera</taxon>
        <taxon>Eurotatoria</taxon>
        <taxon>Bdelloidea</taxon>
        <taxon>Philodinida</taxon>
        <taxon>Philodinidae</taxon>
        <taxon>Rotaria</taxon>
    </lineage>
</organism>
<gene>
    <name evidence="2" type="ORF">BYL167_LOCUS58901</name>
    <name evidence="3" type="ORF">GIL414_LOCUS66623</name>
    <name evidence="1" type="ORF">SMN809_LOCUS26992</name>
</gene>
<proteinExistence type="predicted"/>
<dbReference type="Proteomes" id="UP000681720">
    <property type="component" value="Unassembled WGS sequence"/>
</dbReference>
<dbReference type="EMBL" id="CAJOBJ010316207">
    <property type="protein sequence ID" value="CAF5169144.1"/>
    <property type="molecule type" value="Genomic_DNA"/>
</dbReference>
<accession>A0A8S3GQT3</accession>
<evidence type="ECO:0000313" key="4">
    <source>
        <dbReference type="Proteomes" id="UP000681720"/>
    </source>
</evidence>
<dbReference type="AlphaFoldDB" id="A0A8S3GQT3"/>
<dbReference type="EMBL" id="CAJOBH010227603">
    <property type="protein sequence ID" value="CAF5057996.1"/>
    <property type="molecule type" value="Genomic_DNA"/>
</dbReference>
<reference evidence="3" key="1">
    <citation type="submission" date="2021-02" db="EMBL/GenBank/DDBJ databases">
        <authorList>
            <person name="Nowell W R."/>
        </authorList>
    </citation>
    <scope>NUCLEOTIDE SEQUENCE</scope>
</reference>